<evidence type="ECO:0000259" key="4">
    <source>
        <dbReference type="PROSITE" id="PS51123"/>
    </source>
</evidence>
<dbReference type="InterPro" id="IPR050330">
    <property type="entry name" value="Bact_OuterMem_StrucFunc"/>
</dbReference>
<evidence type="ECO:0000313" key="5">
    <source>
        <dbReference type="EMBL" id="MBM6856003.1"/>
    </source>
</evidence>
<keyword evidence="1 3" id="KW-0732">Signal</keyword>
<dbReference type="InterPro" id="IPR011250">
    <property type="entry name" value="OMP/PagP_B-barrel"/>
</dbReference>
<keyword evidence="2" id="KW-0472">Membrane</keyword>
<feature type="domain" description="OmpA-like" evidence="4">
    <location>
        <begin position="261"/>
        <end position="371"/>
    </location>
</feature>
<dbReference type="PANTHER" id="PTHR30329:SF21">
    <property type="entry name" value="LIPOPROTEIN YIAD-RELATED"/>
    <property type="match status" value="1"/>
</dbReference>
<dbReference type="InterPro" id="IPR036737">
    <property type="entry name" value="OmpA-like_sf"/>
</dbReference>
<dbReference type="EMBL" id="JACJMO010000001">
    <property type="protein sequence ID" value="MBM6856003.1"/>
    <property type="molecule type" value="Genomic_DNA"/>
</dbReference>
<dbReference type="PANTHER" id="PTHR30329">
    <property type="entry name" value="STATOR ELEMENT OF FLAGELLAR MOTOR COMPLEX"/>
    <property type="match status" value="1"/>
</dbReference>
<organism evidence="5 6">
    <name type="scientific">Caecibacteroides pullorum</name>
    <dbReference type="NCBI Taxonomy" id="2725562"/>
    <lineage>
        <taxon>Bacteria</taxon>
        <taxon>Pseudomonadati</taxon>
        <taxon>Bacteroidota</taxon>
        <taxon>Bacteroidia</taxon>
        <taxon>Bacteroidales</taxon>
        <taxon>Bacteroidaceae</taxon>
        <taxon>Caecibacteroides</taxon>
    </lineage>
</organism>
<sequence>MKTMSKLMLAVMLLWTTGLSAQQTSGETSQRRIKEEGKTIFDPHFFMQIQGGVAHTIGEGDFGDLLSPAAALYVGYKFNPWLGVRAGLSGWQAKGAWASPYTTYKYNYLQGNVDAMFDLCNLFGKFNPKRVVNPYLFAGVGINGAFNNDEAVALSTKGYDMAYLWNDSKVLVAGRLGLGLDFRLSDRVNFNIEANGNVLSDKFNSKKAGNADWQFNLMAGFTIKFGKGYTKTEPVYYEPEPQPAPVVEKKPEPKPVVVEEKEVVVEPIRKDIFFTLNSAKIRPSEEQKINELVQYMNENKDSKVLISGYADVKTGNENINLRISEKRAKATAEALKAKGIAEERIQIEYKGDTEQPFEVNEQNRVAICVTQ</sequence>
<feature type="signal peptide" evidence="3">
    <location>
        <begin position="1"/>
        <end position="21"/>
    </location>
</feature>
<reference evidence="5 6" key="1">
    <citation type="journal article" date="2021" name="Sci. Rep.">
        <title>The distribution of antibiotic resistance genes in chicken gut microbiota commensals.</title>
        <authorList>
            <person name="Juricova H."/>
            <person name="Matiasovicova J."/>
            <person name="Kubasova T."/>
            <person name="Cejkova D."/>
            <person name="Rychlik I."/>
        </authorList>
    </citation>
    <scope>NUCLEOTIDE SEQUENCE [LARGE SCALE GENOMIC DNA]</scope>
    <source>
        <strain evidence="5 6">An421</strain>
    </source>
</reference>
<dbReference type="SUPFAM" id="SSF56925">
    <property type="entry name" value="OMPA-like"/>
    <property type="match status" value="1"/>
</dbReference>
<dbReference type="RefSeq" id="WP_204970666.1">
    <property type="nucleotide sequence ID" value="NZ_JAAZTS010000001.1"/>
</dbReference>
<evidence type="ECO:0000313" key="6">
    <source>
        <dbReference type="Proteomes" id="UP000698924"/>
    </source>
</evidence>
<gene>
    <name evidence="5" type="ORF">H6D15_00005</name>
</gene>
<evidence type="ECO:0000256" key="2">
    <source>
        <dbReference type="PROSITE-ProRule" id="PRU00473"/>
    </source>
</evidence>
<dbReference type="GO" id="GO:0016020">
    <property type="term" value="C:membrane"/>
    <property type="evidence" value="ECO:0007669"/>
    <property type="project" value="UniProtKB-UniRule"/>
</dbReference>
<comment type="caution">
    <text evidence="5">The sequence shown here is derived from an EMBL/GenBank/DDBJ whole genome shotgun (WGS) entry which is preliminary data.</text>
</comment>
<dbReference type="Proteomes" id="UP000698924">
    <property type="component" value="Unassembled WGS sequence"/>
</dbReference>
<dbReference type="Gene3D" id="2.40.160.20">
    <property type="match status" value="1"/>
</dbReference>
<dbReference type="SUPFAM" id="SSF103088">
    <property type="entry name" value="OmpA-like"/>
    <property type="match status" value="1"/>
</dbReference>
<dbReference type="PROSITE" id="PS51123">
    <property type="entry name" value="OMPA_2"/>
    <property type="match status" value="1"/>
</dbReference>
<dbReference type="InterPro" id="IPR027385">
    <property type="entry name" value="Beta-barrel_OMP"/>
</dbReference>
<proteinExistence type="predicted"/>
<name>A0AA40ZPU3_9BACT</name>
<dbReference type="Gene3D" id="3.30.1330.60">
    <property type="entry name" value="OmpA-like domain"/>
    <property type="match status" value="1"/>
</dbReference>
<protein>
    <submittedName>
        <fullName evidence="5">OmpA family protein</fullName>
    </submittedName>
</protein>
<dbReference type="InterPro" id="IPR006665">
    <property type="entry name" value="OmpA-like"/>
</dbReference>
<dbReference type="Pfam" id="PF13505">
    <property type="entry name" value="OMP_b-brl"/>
    <property type="match status" value="1"/>
</dbReference>
<dbReference type="CDD" id="cd07185">
    <property type="entry name" value="OmpA_C-like"/>
    <property type="match status" value="1"/>
</dbReference>
<feature type="chain" id="PRO_5041396922" evidence="3">
    <location>
        <begin position="22"/>
        <end position="371"/>
    </location>
</feature>
<dbReference type="Pfam" id="PF00691">
    <property type="entry name" value="OmpA"/>
    <property type="match status" value="1"/>
</dbReference>
<accession>A0AA40ZPU3</accession>
<dbReference type="AlphaFoldDB" id="A0AA40ZPU3"/>
<evidence type="ECO:0000256" key="1">
    <source>
        <dbReference type="ARBA" id="ARBA00022729"/>
    </source>
</evidence>
<keyword evidence="6" id="KW-1185">Reference proteome</keyword>
<evidence type="ECO:0000256" key="3">
    <source>
        <dbReference type="SAM" id="SignalP"/>
    </source>
</evidence>